<keyword evidence="1" id="KW-0479">Metal-binding</keyword>
<evidence type="ECO:0000313" key="4">
    <source>
        <dbReference type="EMBL" id="CAG5107800.1"/>
    </source>
</evidence>
<dbReference type="Proteomes" id="UP001158576">
    <property type="component" value="Chromosome 1"/>
</dbReference>
<keyword evidence="1" id="KW-0863">Zinc-finger</keyword>
<evidence type="ECO:0000256" key="2">
    <source>
        <dbReference type="SAM" id="MobiDB-lite"/>
    </source>
</evidence>
<dbReference type="SUPFAM" id="SSF63748">
    <property type="entry name" value="Tudor/PWWP/MBT"/>
    <property type="match status" value="1"/>
</dbReference>
<feature type="domain" description="C3H1-type" evidence="3">
    <location>
        <begin position="48"/>
        <end position="76"/>
    </location>
</feature>
<gene>
    <name evidence="4" type="ORF">OKIOD_LOCUS12258</name>
</gene>
<feature type="compositionally biased region" description="Acidic residues" evidence="2">
    <location>
        <begin position="330"/>
        <end position="341"/>
    </location>
</feature>
<evidence type="ECO:0000256" key="1">
    <source>
        <dbReference type="PROSITE-ProRule" id="PRU00723"/>
    </source>
</evidence>
<name>A0ABN7SXU2_OIKDI</name>
<organism evidence="4 5">
    <name type="scientific">Oikopleura dioica</name>
    <name type="common">Tunicate</name>
    <dbReference type="NCBI Taxonomy" id="34765"/>
    <lineage>
        <taxon>Eukaryota</taxon>
        <taxon>Metazoa</taxon>
        <taxon>Chordata</taxon>
        <taxon>Tunicata</taxon>
        <taxon>Appendicularia</taxon>
        <taxon>Copelata</taxon>
        <taxon>Oikopleuridae</taxon>
        <taxon>Oikopleura</taxon>
    </lineage>
</organism>
<dbReference type="InterPro" id="IPR002999">
    <property type="entry name" value="Tudor"/>
</dbReference>
<feature type="region of interest" description="Disordered" evidence="2">
    <location>
        <begin position="329"/>
        <end position="411"/>
    </location>
</feature>
<reference evidence="4 5" key="1">
    <citation type="submission" date="2021-04" db="EMBL/GenBank/DDBJ databases">
        <authorList>
            <person name="Bliznina A."/>
        </authorList>
    </citation>
    <scope>NUCLEOTIDE SEQUENCE [LARGE SCALE GENOMIC DNA]</scope>
</reference>
<evidence type="ECO:0000313" key="5">
    <source>
        <dbReference type="Proteomes" id="UP001158576"/>
    </source>
</evidence>
<keyword evidence="1" id="KW-0862">Zinc</keyword>
<keyword evidence="5" id="KW-1185">Reference proteome</keyword>
<dbReference type="PROSITE" id="PS50103">
    <property type="entry name" value="ZF_C3H1"/>
    <property type="match status" value="1"/>
</dbReference>
<evidence type="ECO:0000259" key="3">
    <source>
        <dbReference type="PROSITE" id="PS50103"/>
    </source>
</evidence>
<accession>A0ABN7SXU2</accession>
<dbReference type="InterPro" id="IPR000571">
    <property type="entry name" value="Znf_CCCH"/>
</dbReference>
<dbReference type="EMBL" id="OU015566">
    <property type="protein sequence ID" value="CAG5107800.1"/>
    <property type="molecule type" value="Genomic_DNA"/>
</dbReference>
<dbReference type="Pfam" id="PF00567">
    <property type="entry name" value="TUDOR"/>
    <property type="match status" value="1"/>
</dbReference>
<feature type="zinc finger region" description="C3H1-type" evidence="1">
    <location>
        <begin position="48"/>
        <end position="76"/>
    </location>
</feature>
<sequence length="411" mass="47484">MRANKDRIKSVKDPLLLNSNQFLDFKNGTRDRKRVDALMIESGRAEVNEREVCRKELKTIGSCRLGHRCPFIHPVADRAGTVPQHLIHIHLPNSQFDVKQNDRYFIKRIKYESQRNGFIYRIVGPFTHPFWKDKAHTIPSLAEFDKKYSAHHKIEEAIKNIYLIGEAQYEFRSRAPSLMELVVVKMPDGESFKRGRVTRIIGNDCRILCVDTGEAVNVSIENVLMMHEDLLRFPAQARFCRMVPTLEPIVGKDENVSVLYTRDHAREIDKLTAYYQMIDAKKVELMDRFNYPIVEAYIYPFLPTSSRTLKVHPLVKFLTKPKQGRILFREEEEEEEIEEDTSSQKVTHIDLSNISDPKRSSLNEEDENGDSDFSYHDPIASNGLTRGIRYVSEHPTTPTETTPTETGTNTS</sequence>
<feature type="compositionally biased region" description="Low complexity" evidence="2">
    <location>
        <begin position="393"/>
        <end position="411"/>
    </location>
</feature>
<protein>
    <submittedName>
        <fullName evidence="4">Oidioi.mRNA.OKI2018_I69.chr1.g3493.t2.cds</fullName>
    </submittedName>
</protein>
<proteinExistence type="predicted"/>
<feature type="compositionally biased region" description="Polar residues" evidence="2">
    <location>
        <begin position="343"/>
        <end position="355"/>
    </location>
</feature>
<dbReference type="Gene3D" id="2.30.30.140">
    <property type="match status" value="1"/>
</dbReference>